<dbReference type="InterPro" id="IPR036761">
    <property type="entry name" value="TTHA0802/YceI-like_sf"/>
</dbReference>
<dbReference type="SMART" id="SM00867">
    <property type="entry name" value="YceI"/>
    <property type="match status" value="1"/>
</dbReference>
<comment type="caution">
    <text evidence="3">The sequence shown here is derived from an EMBL/GenBank/DDBJ whole genome shotgun (WGS) entry which is preliminary data.</text>
</comment>
<reference evidence="3 4" key="1">
    <citation type="submission" date="2018-03" db="EMBL/GenBank/DDBJ databases">
        <title>Genomic Encyclopedia of Type Strains, Phase III (KMG-III): the genomes of soil and plant-associated and newly described type strains.</title>
        <authorList>
            <person name="Whitman W."/>
        </authorList>
    </citation>
    <scope>NUCLEOTIDE SEQUENCE [LARGE SCALE GENOMIC DNA]</scope>
    <source>
        <strain evidence="3 4">CGMCC 1.12700</strain>
    </source>
</reference>
<dbReference type="PANTHER" id="PTHR34406">
    <property type="entry name" value="PROTEIN YCEI"/>
    <property type="match status" value="1"/>
</dbReference>
<accession>A0A2P8D065</accession>
<evidence type="ECO:0000259" key="2">
    <source>
        <dbReference type="SMART" id="SM00867"/>
    </source>
</evidence>
<feature type="chain" id="PRO_5015150265" evidence="1">
    <location>
        <begin position="21"/>
        <end position="181"/>
    </location>
</feature>
<protein>
    <submittedName>
        <fullName evidence="3">YceI-like domain-containing protein</fullName>
    </submittedName>
</protein>
<keyword evidence="4" id="KW-1185">Reference proteome</keyword>
<dbReference type="RefSeq" id="WP_106523903.1">
    <property type="nucleotide sequence ID" value="NZ_PYGD01000007.1"/>
</dbReference>
<evidence type="ECO:0000256" key="1">
    <source>
        <dbReference type="SAM" id="SignalP"/>
    </source>
</evidence>
<name>A0A2P8D065_9BACT</name>
<sequence length="181" mass="19505">MKKILLLAAIAGLAAYQGNAQKLMTRTGKVSFFSATPVENIEAFNNEVAGVLDTKSGDLMFIVPIKSFKFEKALMQEHFNENYMESDKFPKAEYKGKADLAGVNFTKDGSYKVKASGKLTMHGVTKDVSGPGTIVVKAGSATVNAKFTVNPTDYGIKIPAVASSKISDKIEVTIDTNLKNK</sequence>
<dbReference type="Pfam" id="PF04264">
    <property type="entry name" value="YceI"/>
    <property type="match status" value="1"/>
</dbReference>
<dbReference type="InterPro" id="IPR007372">
    <property type="entry name" value="Lipid/polyisoprenoid-bd_YceI"/>
</dbReference>
<gene>
    <name evidence="3" type="ORF">B0I18_10728</name>
</gene>
<dbReference type="EMBL" id="PYGD01000007">
    <property type="protein sequence ID" value="PSK90618.1"/>
    <property type="molecule type" value="Genomic_DNA"/>
</dbReference>
<feature type="signal peptide" evidence="1">
    <location>
        <begin position="1"/>
        <end position="20"/>
    </location>
</feature>
<dbReference type="SUPFAM" id="SSF101874">
    <property type="entry name" value="YceI-like"/>
    <property type="match status" value="1"/>
</dbReference>
<keyword evidence="1" id="KW-0732">Signal</keyword>
<dbReference type="Proteomes" id="UP000240572">
    <property type="component" value="Unassembled WGS sequence"/>
</dbReference>
<feature type="domain" description="Lipid/polyisoprenoid-binding YceI-like" evidence="2">
    <location>
        <begin position="7"/>
        <end position="179"/>
    </location>
</feature>
<organism evidence="3 4">
    <name type="scientific">Taibaiella chishuiensis</name>
    <dbReference type="NCBI Taxonomy" id="1434707"/>
    <lineage>
        <taxon>Bacteria</taxon>
        <taxon>Pseudomonadati</taxon>
        <taxon>Bacteroidota</taxon>
        <taxon>Chitinophagia</taxon>
        <taxon>Chitinophagales</taxon>
        <taxon>Chitinophagaceae</taxon>
        <taxon>Taibaiella</taxon>
    </lineage>
</organism>
<dbReference type="Gene3D" id="2.40.128.110">
    <property type="entry name" value="Lipid/polyisoprenoid-binding, YceI-like"/>
    <property type="match status" value="1"/>
</dbReference>
<dbReference type="AlphaFoldDB" id="A0A2P8D065"/>
<dbReference type="OrthoDB" id="116832at2"/>
<evidence type="ECO:0000313" key="3">
    <source>
        <dbReference type="EMBL" id="PSK90618.1"/>
    </source>
</evidence>
<dbReference type="PANTHER" id="PTHR34406:SF1">
    <property type="entry name" value="PROTEIN YCEI"/>
    <property type="match status" value="1"/>
</dbReference>
<evidence type="ECO:0000313" key="4">
    <source>
        <dbReference type="Proteomes" id="UP000240572"/>
    </source>
</evidence>
<proteinExistence type="predicted"/>